<gene>
    <name evidence="9" type="ORF">J2Z71_000679</name>
</gene>
<dbReference type="InterPro" id="IPR042094">
    <property type="entry name" value="T2SS_GspF_sf"/>
</dbReference>
<dbReference type="PANTHER" id="PTHR30012">
    <property type="entry name" value="GENERAL SECRETION PATHWAY PROTEIN"/>
    <property type="match status" value="1"/>
</dbReference>
<dbReference type="InterPro" id="IPR018076">
    <property type="entry name" value="T2SS_GspF_dom"/>
</dbReference>
<evidence type="ECO:0000313" key="9">
    <source>
        <dbReference type="EMBL" id="MBP2025154.1"/>
    </source>
</evidence>
<organism evidence="9 10">
    <name type="scientific">Peptoniphilus stercorisuis</name>
    <dbReference type="NCBI Taxonomy" id="1436965"/>
    <lineage>
        <taxon>Bacteria</taxon>
        <taxon>Bacillati</taxon>
        <taxon>Bacillota</taxon>
        <taxon>Tissierellia</taxon>
        <taxon>Tissierellales</taxon>
        <taxon>Peptoniphilaceae</taxon>
        <taxon>Peptoniphilus</taxon>
    </lineage>
</organism>
<dbReference type="PRINTS" id="PR00812">
    <property type="entry name" value="BCTERIALGSPF"/>
</dbReference>
<evidence type="ECO:0000256" key="5">
    <source>
        <dbReference type="ARBA" id="ARBA00022989"/>
    </source>
</evidence>
<evidence type="ECO:0000256" key="3">
    <source>
        <dbReference type="ARBA" id="ARBA00022475"/>
    </source>
</evidence>
<keyword evidence="3" id="KW-1003">Cell membrane</keyword>
<comment type="caution">
    <text evidence="9">The sequence shown here is derived from an EMBL/GenBank/DDBJ whole genome shotgun (WGS) entry which is preliminary data.</text>
</comment>
<keyword evidence="6 7" id="KW-0472">Membrane</keyword>
<dbReference type="RefSeq" id="WP_210060453.1">
    <property type="nucleotide sequence ID" value="NZ_JAGGLJ010000005.1"/>
</dbReference>
<dbReference type="EMBL" id="JAGGLJ010000005">
    <property type="protein sequence ID" value="MBP2025154.1"/>
    <property type="molecule type" value="Genomic_DNA"/>
</dbReference>
<reference evidence="9 10" key="1">
    <citation type="submission" date="2021-03" db="EMBL/GenBank/DDBJ databases">
        <title>Genomic Encyclopedia of Type Strains, Phase IV (KMG-IV): sequencing the most valuable type-strain genomes for metagenomic binning, comparative biology and taxonomic classification.</title>
        <authorList>
            <person name="Goeker M."/>
        </authorList>
    </citation>
    <scope>NUCLEOTIDE SEQUENCE [LARGE SCALE GENOMIC DNA]</scope>
    <source>
        <strain evidence="9 10">DSM 27563</strain>
    </source>
</reference>
<dbReference type="Pfam" id="PF00482">
    <property type="entry name" value="T2SSF"/>
    <property type="match status" value="2"/>
</dbReference>
<feature type="domain" description="Type II secretion system protein GspF" evidence="8">
    <location>
        <begin position="260"/>
        <end position="380"/>
    </location>
</feature>
<feature type="transmembrane region" description="Helical" evidence="7">
    <location>
        <begin position="361"/>
        <end position="382"/>
    </location>
</feature>
<evidence type="ECO:0000256" key="4">
    <source>
        <dbReference type="ARBA" id="ARBA00022692"/>
    </source>
</evidence>
<dbReference type="InterPro" id="IPR003004">
    <property type="entry name" value="GspF/PilC"/>
</dbReference>
<dbReference type="Gene3D" id="1.20.81.30">
    <property type="entry name" value="Type II secretion system (T2SS), domain F"/>
    <property type="match status" value="2"/>
</dbReference>
<keyword evidence="5 7" id="KW-1133">Transmembrane helix</keyword>
<evidence type="ECO:0000313" key="10">
    <source>
        <dbReference type="Proteomes" id="UP001519306"/>
    </source>
</evidence>
<evidence type="ECO:0000259" key="8">
    <source>
        <dbReference type="Pfam" id="PF00482"/>
    </source>
</evidence>
<feature type="transmembrane region" description="Helical" evidence="7">
    <location>
        <begin position="212"/>
        <end position="231"/>
    </location>
</feature>
<accession>A0ABS4KBK5</accession>
<comment type="subcellular location">
    <subcellularLocation>
        <location evidence="1">Cell membrane</location>
        <topology evidence="1">Multi-pass membrane protein</topology>
    </subcellularLocation>
</comment>
<feature type="transmembrane region" description="Helical" evidence="7">
    <location>
        <begin position="159"/>
        <end position="185"/>
    </location>
</feature>
<evidence type="ECO:0000256" key="7">
    <source>
        <dbReference type="SAM" id="Phobius"/>
    </source>
</evidence>
<feature type="domain" description="Type II secretion system protein GspF" evidence="8">
    <location>
        <begin position="66"/>
        <end position="182"/>
    </location>
</feature>
<dbReference type="Proteomes" id="UP001519306">
    <property type="component" value="Unassembled WGS sequence"/>
</dbReference>
<comment type="similarity">
    <text evidence="2">Belongs to the GSP F family.</text>
</comment>
<proteinExistence type="inferred from homology"/>
<keyword evidence="4 7" id="KW-0812">Transmembrane</keyword>
<evidence type="ECO:0000256" key="6">
    <source>
        <dbReference type="ARBA" id="ARBA00023136"/>
    </source>
</evidence>
<evidence type="ECO:0000256" key="1">
    <source>
        <dbReference type="ARBA" id="ARBA00004651"/>
    </source>
</evidence>
<name>A0ABS4KBK5_9FIRM</name>
<keyword evidence="10" id="KW-1185">Reference proteome</keyword>
<dbReference type="PANTHER" id="PTHR30012:SF0">
    <property type="entry name" value="TYPE II SECRETION SYSTEM PROTEIN F-RELATED"/>
    <property type="match status" value="1"/>
</dbReference>
<protein>
    <submittedName>
        <fullName evidence="9">Type IV pilus assembly protein PilC</fullName>
    </submittedName>
</protein>
<evidence type="ECO:0000256" key="2">
    <source>
        <dbReference type="ARBA" id="ARBA00005745"/>
    </source>
</evidence>
<sequence>MKYKYKALNTNNEIVEEFILLNSEKEVLKYLKNLHLRPIKISIVEDTKIKKIKLKKEKLGDIFYKLHILTSSNITLPNAISIISKNENKKEKLFADFIIEMLEDGSNLSDILKYLKSRKIIINMVEVGENSSNLPKTFKNLSDYYRSESKFEREIKSAMYYPILLIVISFILVNFLIIFIMPSFLDMFYENRESLPFITRFLIKFAEFLNSYFVIINITIFLFIIFMFLYLKTENGKRVFDKIKLKFKLYKKIITKKYISMMHLLIESDITVAKSINIIASSFENIIFQEKLLKVEQDLNNGISLSKSLEDNNLFDKTAISLIETAEEASAMKKILNTMNEYYDYEVKNYQKNFITFFEPLTIVVLALIVGFVIISISVPMFDVVNRV</sequence>